<protein>
    <recommendedName>
        <fullName evidence="3">Gp5/Type VI secretion system Vgr protein OB-fold domain-containing protein</fullName>
    </recommendedName>
</protein>
<evidence type="ECO:0000259" key="3">
    <source>
        <dbReference type="Pfam" id="PF04717"/>
    </source>
</evidence>
<dbReference type="SUPFAM" id="SSF69349">
    <property type="entry name" value="Phage fibre proteins"/>
    <property type="match status" value="1"/>
</dbReference>
<dbReference type="InterPro" id="IPR017847">
    <property type="entry name" value="T6SS_RhsGE_Vgr_subset"/>
</dbReference>
<dbReference type="EMBL" id="FWEV01000325">
    <property type="protein sequence ID" value="SLM32879.1"/>
    <property type="molecule type" value="Genomic_DNA"/>
</dbReference>
<dbReference type="Pfam" id="PF04717">
    <property type="entry name" value="Phage_base_V"/>
    <property type="match status" value="1"/>
</dbReference>
<dbReference type="Gene3D" id="2.30.110.50">
    <property type="match status" value="1"/>
</dbReference>
<dbReference type="STRING" id="1246637.MTBBW1_80222"/>
<dbReference type="AlphaFoldDB" id="L0R446"/>
<feature type="domain" description="Gp5/Type VI secretion system Vgr protein OB-fold" evidence="3">
    <location>
        <begin position="417"/>
        <end position="463"/>
    </location>
</feature>
<dbReference type="Gene3D" id="2.40.50.230">
    <property type="entry name" value="Gp5 N-terminal domain"/>
    <property type="match status" value="1"/>
</dbReference>
<feature type="region of interest" description="Disordered" evidence="2">
    <location>
        <begin position="467"/>
        <end position="487"/>
    </location>
</feature>
<organism evidence="4">
    <name type="scientific">Desulfamplus magnetovallimortis</name>
    <dbReference type="NCBI Taxonomy" id="1246637"/>
    <lineage>
        <taxon>Bacteria</taxon>
        <taxon>Pseudomonadati</taxon>
        <taxon>Thermodesulfobacteriota</taxon>
        <taxon>Desulfobacteria</taxon>
        <taxon>Desulfobacterales</taxon>
        <taxon>Desulfobacteraceae</taxon>
        <taxon>Desulfamplus</taxon>
    </lineage>
</organism>
<dbReference type="RefSeq" id="WP_139786633.1">
    <property type="nucleotide sequence ID" value="NZ_LT828540.1"/>
</dbReference>
<sequence length="973" mass="110278">MEFLTKEKYLFSSKAPNISKEMFGVVSFKGVEGISKTYKFEITLISSMHHTDPLIILENPAIFTILRQEGGNVEFNGILTEFEEIQEFNGYLFYKAVLRPKLWWLRLTHHNQVFLDLNVQEIMESALKDGGLAQGIDFEFRLQKSYDKMEYVCQYDESHFNFVSRWAEREGIYYFFEQTEHGEKVIFTDTRISHRDLLFEKELRYYPRSGLDAVHMDEVIKDFKCSHNLLPSRVYLKDYNYLKPSLVVEGIADVDKNGRGETYLYGEHFDSVEEGNRLASIRAEELFCRKSIFHGEGTVPFITPGYTFNLYDYYNNHYNRKYLICEVTHEGHQTGYLVSGISPEASQQDEEMFYYNRFTAIYSDAQFRPKRKALKPKISGTLNAKVDAASTGKYAEIDDLGRYKVILPFDRSGRFGGKASTWLRMMQPYAGENQGMHFPLHKGTEVLLTFIDGNPDRPLIAGAVPNPETSSPIVSSNQTKSVIQTGKNPVDSSVGAAAYAAYAKGANDHDNENYIEFEDKTGKERIRIHSDGDLWLEAKNRYATYTVKGPNTRANVPTHLKYLWDKFYAASPGFNPTGLRAYSYGTEAVASGGTPTVDTASMKKLAKTGRVQLAKGDTFNTQEGNIYDFGGYWNYNLGNSYVEEHLDQSAELNKTRSSFDLLNTGGPDWTTMNWANAQDSNASKGPSTSDIEIGASGVWDQDTTTGSTSVWVGKKFGRSYDYSEADTIEISKGSSLSIQHGGRHVEIAFRGTTNGGKGAIKSWEWSESGVKKEKKWNSGGTLIYEMTSNETKGVTEETTWNGFTKNKVHFISNNTKSGITTEEQYCKDWEMQMLYSSKKQSIGGVHSFDFSMGWKNSIGINLGATHSLNLELAEKFNMEFTGSLTTKIGIGVAMDFVFYWNPAWELKLKNFQFEFHGPGTKLSKKEDLQAKVQSLLLEDARLHLESKNIDVEKVDFDLLTKQLSIEKSFFMHI</sequence>
<dbReference type="Proteomes" id="UP000191931">
    <property type="component" value="Unassembled WGS sequence"/>
</dbReference>
<name>L0R446_9BACT</name>
<dbReference type="Gene3D" id="4.10.220.110">
    <property type="match status" value="1"/>
</dbReference>
<proteinExistence type="inferred from homology"/>
<dbReference type="NCBIfam" id="TIGR01646">
    <property type="entry name" value="vgr_GE"/>
    <property type="match status" value="1"/>
</dbReference>
<dbReference type="InterPro" id="IPR006531">
    <property type="entry name" value="Gp5/Vgr_OB"/>
</dbReference>
<dbReference type="InterPro" id="IPR037026">
    <property type="entry name" value="Vgr_OB-fold_dom_sf"/>
</dbReference>
<evidence type="ECO:0000256" key="2">
    <source>
        <dbReference type="SAM" id="MobiDB-lite"/>
    </source>
</evidence>
<reference evidence="4" key="1">
    <citation type="submission" date="2012-10" db="EMBL/GenBank/DDBJ databases">
        <authorList>
            <person name="Lefevre C."/>
        </authorList>
    </citation>
    <scope>NUCLEOTIDE SEQUENCE</scope>
    <source>
        <strain evidence="4">BW-1</strain>
    </source>
</reference>
<accession>L0R446</accession>
<dbReference type="NCBIfam" id="TIGR03361">
    <property type="entry name" value="VI_Rhs_Vgr"/>
    <property type="match status" value="1"/>
</dbReference>
<comment type="similarity">
    <text evidence="1">Belongs to the VgrG protein family.</text>
</comment>
<dbReference type="Gene3D" id="3.55.50.10">
    <property type="entry name" value="Baseplate protein-like domains"/>
    <property type="match status" value="1"/>
</dbReference>
<dbReference type="InterPro" id="IPR006533">
    <property type="entry name" value="T6SS_Vgr_RhsGE"/>
</dbReference>
<dbReference type="EMBL" id="HF547348">
    <property type="protein sequence ID" value="CCO06828.1"/>
    <property type="molecule type" value="Genomic_DNA"/>
</dbReference>
<evidence type="ECO:0000256" key="1">
    <source>
        <dbReference type="ARBA" id="ARBA00005558"/>
    </source>
</evidence>
<evidence type="ECO:0000313" key="6">
    <source>
        <dbReference type="Proteomes" id="UP000191931"/>
    </source>
</evidence>
<reference evidence="4" key="2">
    <citation type="submission" date="2012-12" db="EMBL/GenBank/DDBJ databases">
        <title>Region harboring genes involved in magnetosome formation of Candidatus Desulfamplus magnetosmortis.</title>
        <authorList>
            <person name="Lefevre C.T."/>
            <person name="Bazylinski D.A."/>
        </authorList>
    </citation>
    <scope>NUCLEOTIDE SEQUENCE</scope>
    <source>
        <strain evidence="4">BW-1</strain>
    </source>
</reference>
<gene>
    <name evidence="4" type="ORF">DEMABW1_80222</name>
    <name evidence="5" type="ORF">MTBBW1_80222</name>
</gene>
<dbReference type="Pfam" id="PF05954">
    <property type="entry name" value="Phage_GPD"/>
    <property type="match status" value="1"/>
</dbReference>
<dbReference type="OrthoDB" id="5482463at2"/>
<evidence type="ECO:0000313" key="4">
    <source>
        <dbReference type="EMBL" id="CCO06828.1"/>
    </source>
</evidence>
<dbReference type="SUPFAM" id="SSF69255">
    <property type="entry name" value="gp5 N-terminal domain-like"/>
    <property type="match status" value="1"/>
</dbReference>
<dbReference type="SUPFAM" id="SSF69279">
    <property type="entry name" value="Phage tail proteins"/>
    <property type="match status" value="2"/>
</dbReference>
<keyword evidence="6" id="KW-1185">Reference proteome</keyword>
<evidence type="ECO:0000313" key="5">
    <source>
        <dbReference type="EMBL" id="SLM32879.1"/>
    </source>
</evidence>
<reference evidence="5 6" key="3">
    <citation type="submission" date="2017-03" db="EMBL/GenBank/DDBJ databases">
        <authorList>
            <person name="Afonso C.L."/>
            <person name="Miller P.J."/>
            <person name="Scott M.A."/>
            <person name="Spackman E."/>
            <person name="Goraichik I."/>
            <person name="Dimitrov K.M."/>
            <person name="Suarez D.L."/>
            <person name="Swayne D.E."/>
        </authorList>
    </citation>
    <scope>NUCLEOTIDE SEQUENCE [LARGE SCALE GENOMIC DNA]</scope>
    <source>
        <strain evidence="5">PRJEB14757</strain>
    </source>
</reference>